<evidence type="ECO:0000256" key="5">
    <source>
        <dbReference type="ARBA" id="ARBA00022691"/>
    </source>
</evidence>
<dbReference type="Proteomes" id="UP000008291">
    <property type="component" value="Chromosome"/>
</dbReference>
<evidence type="ECO:0000259" key="7">
    <source>
        <dbReference type="Pfam" id="PF00590"/>
    </source>
</evidence>
<dbReference type="eggNOG" id="COG0313">
    <property type="taxonomic scope" value="Bacteria"/>
</dbReference>
<feature type="domain" description="Tetrapyrrole methylase" evidence="7">
    <location>
        <begin position="122"/>
        <end position="321"/>
    </location>
</feature>
<dbReference type="InterPro" id="IPR000878">
    <property type="entry name" value="4pyrrol_Mease"/>
</dbReference>
<feature type="domain" description="RsmI HTH" evidence="8">
    <location>
        <begin position="348"/>
        <end position="392"/>
    </location>
</feature>
<evidence type="ECO:0000256" key="2">
    <source>
        <dbReference type="ARBA" id="ARBA00022552"/>
    </source>
</evidence>
<dbReference type="CDD" id="cd11648">
    <property type="entry name" value="RsmI"/>
    <property type="match status" value="1"/>
</dbReference>
<dbReference type="Gene3D" id="3.30.950.10">
    <property type="entry name" value="Methyltransferase, Cobalt-precorrin-4 Transmethylase, Domain 2"/>
    <property type="match status" value="1"/>
</dbReference>
<comment type="subcellular location">
    <subcellularLocation>
        <location evidence="6">Cytoplasm</location>
    </subcellularLocation>
</comment>
<dbReference type="InterPro" id="IPR053910">
    <property type="entry name" value="RsmI_HTH"/>
</dbReference>
<dbReference type="STRING" id="292415.Tbd_0108"/>
<keyword evidence="4 6" id="KW-0808">Transferase</keyword>
<evidence type="ECO:0000256" key="3">
    <source>
        <dbReference type="ARBA" id="ARBA00022603"/>
    </source>
</evidence>
<keyword evidence="2 6" id="KW-0698">rRNA processing</keyword>
<dbReference type="PANTHER" id="PTHR46111">
    <property type="entry name" value="RIBOSOMAL RNA SMALL SUBUNIT METHYLTRANSFERASE I"/>
    <property type="match status" value="1"/>
</dbReference>
<dbReference type="Gene3D" id="3.40.1010.10">
    <property type="entry name" value="Cobalt-precorrin-4 Transmethylase, Domain 1"/>
    <property type="match status" value="1"/>
</dbReference>
<accession>Q3SMI4</accession>
<keyword evidence="3 6" id="KW-0489">Methyltransferase</keyword>
<comment type="catalytic activity">
    <reaction evidence="6">
        <text>cytidine(1402) in 16S rRNA + S-adenosyl-L-methionine = 2'-O-methylcytidine(1402) in 16S rRNA + S-adenosyl-L-homocysteine + H(+)</text>
        <dbReference type="Rhea" id="RHEA:42924"/>
        <dbReference type="Rhea" id="RHEA-COMP:10285"/>
        <dbReference type="Rhea" id="RHEA-COMP:10286"/>
        <dbReference type="ChEBI" id="CHEBI:15378"/>
        <dbReference type="ChEBI" id="CHEBI:57856"/>
        <dbReference type="ChEBI" id="CHEBI:59789"/>
        <dbReference type="ChEBI" id="CHEBI:74495"/>
        <dbReference type="ChEBI" id="CHEBI:82748"/>
        <dbReference type="EC" id="2.1.1.198"/>
    </reaction>
</comment>
<dbReference type="KEGG" id="tbd:Tbd_0108"/>
<dbReference type="GO" id="GO:0005737">
    <property type="term" value="C:cytoplasm"/>
    <property type="evidence" value="ECO:0007669"/>
    <property type="project" value="UniProtKB-SubCell"/>
</dbReference>
<evidence type="ECO:0000256" key="1">
    <source>
        <dbReference type="ARBA" id="ARBA00022490"/>
    </source>
</evidence>
<evidence type="ECO:0000313" key="9">
    <source>
        <dbReference type="EMBL" id="AAZ96061.1"/>
    </source>
</evidence>
<dbReference type="NCBIfam" id="TIGR00096">
    <property type="entry name" value="16S rRNA (cytidine(1402)-2'-O)-methyltransferase"/>
    <property type="match status" value="1"/>
</dbReference>
<dbReference type="EMBL" id="CP000116">
    <property type="protein sequence ID" value="AAZ96061.1"/>
    <property type="molecule type" value="Genomic_DNA"/>
</dbReference>
<dbReference type="InterPro" id="IPR014776">
    <property type="entry name" value="4pyrrole_Mease_sub2"/>
</dbReference>
<dbReference type="Pfam" id="PF23016">
    <property type="entry name" value="RsmI_C"/>
    <property type="match status" value="1"/>
</dbReference>
<comment type="similarity">
    <text evidence="6">Belongs to the methyltransferase superfamily. RsmI family.</text>
</comment>
<dbReference type="HAMAP" id="MF_01877">
    <property type="entry name" value="16SrRNA_methyltr_I"/>
    <property type="match status" value="1"/>
</dbReference>
<evidence type="ECO:0000313" key="10">
    <source>
        <dbReference type="Proteomes" id="UP000008291"/>
    </source>
</evidence>
<dbReference type="InterPro" id="IPR035996">
    <property type="entry name" value="4pyrrol_Methylase_sf"/>
</dbReference>
<name>Q3SMI4_THIDA</name>
<evidence type="ECO:0000256" key="6">
    <source>
        <dbReference type="HAMAP-Rule" id="MF_01877"/>
    </source>
</evidence>
<dbReference type="PANTHER" id="PTHR46111:SF1">
    <property type="entry name" value="RIBOSOMAL RNA SMALL SUBUNIT METHYLTRANSFERASE I"/>
    <property type="match status" value="1"/>
</dbReference>
<dbReference type="InterPro" id="IPR018063">
    <property type="entry name" value="SAM_MeTrfase_RsmI_CS"/>
</dbReference>
<dbReference type="HOGENOM" id="CLU_044779_2_0_4"/>
<keyword evidence="5 6" id="KW-0949">S-adenosyl-L-methionine</keyword>
<dbReference type="SUPFAM" id="SSF53790">
    <property type="entry name" value="Tetrapyrrole methylase"/>
    <property type="match status" value="1"/>
</dbReference>
<evidence type="ECO:0000256" key="4">
    <source>
        <dbReference type="ARBA" id="ARBA00022679"/>
    </source>
</evidence>
<sequence>MPPLSATTSKRQGGRVFRFARYWRAAASNRFCLAVVTLAAAPPKSARLRTRTSTNTRTAPSCMTRSISPKRQRQLRVTSLRPCACRKLAARDSPDCPSRDFNICDNARMSESAHLTPLFPGLYVVATPIGNLGDITLRALDILKRVDRVAAEDTRVSGQLLAHFDISKPLISVREHNEREAAAGVVARILAGDAVAYVSDAGTPAVSDPGARLVAAVRAAGQRVVPIPGVSAVTTALSAAGLESGSWLFHGFPPPKPGPRRAQLQSLAALPVALVFYEAPHRIEETLADMVAVLDGARGVTLARELTKRFETIVNLPLADAPAWLAADPNNVRGEFVVIVHPPSSAVAVDAEAMRVLDILQAELPPTLAAKLAAQITGRSKAELYKMSLALKPRSDA</sequence>
<dbReference type="AlphaFoldDB" id="Q3SMI4"/>
<dbReference type="InterPro" id="IPR008189">
    <property type="entry name" value="rRNA_ssu_MeTfrase_I"/>
</dbReference>
<comment type="function">
    <text evidence="6">Catalyzes the 2'-O-methylation of the ribose of cytidine 1402 (C1402) in 16S rRNA.</text>
</comment>
<dbReference type="EC" id="2.1.1.198" evidence="6"/>
<reference evidence="9 10" key="1">
    <citation type="journal article" date="2006" name="J. Bacteriol.">
        <title>The genome sequence of the obligately chemolithoautotrophic, facultatively anaerobic bacterium Thiobacillus denitrificans.</title>
        <authorList>
            <person name="Beller H.R."/>
            <person name="Chain P.S."/>
            <person name="Letain T.E."/>
            <person name="Chakicherla A."/>
            <person name="Larimer F.W."/>
            <person name="Richardson P.M."/>
            <person name="Coleman M.A."/>
            <person name="Wood A.P."/>
            <person name="Kelly D.P."/>
        </authorList>
    </citation>
    <scope>NUCLEOTIDE SEQUENCE [LARGE SCALE GENOMIC DNA]</scope>
    <source>
        <strain evidence="9 10">ATCC 25259</strain>
    </source>
</reference>
<dbReference type="InterPro" id="IPR014777">
    <property type="entry name" value="4pyrrole_Mease_sub1"/>
</dbReference>
<gene>
    <name evidence="6" type="primary">rsmI</name>
    <name evidence="9" type="ordered locus">Tbd_0108</name>
</gene>
<proteinExistence type="inferred from homology"/>
<evidence type="ECO:0000259" key="8">
    <source>
        <dbReference type="Pfam" id="PF23016"/>
    </source>
</evidence>
<keyword evidence="10" id="KW-1185">Reference proteome</keyword>
<dbReference type="FunFam" id="3.40.1010.10:FF:000007">
    <property type="entry name" value="Ribosomal RNA small subunit methyltransferase I"/>
    <property type="match status" value="1"/>
</dbReference>
<protein>
    <recommendedName>
        <fullName evidence="6">Ribosomal RNA small subunit methyltransferase I</fullName>
        <ecNumber evidence="6">2.1.1.198</ecNumber>
    </recommendedName>
    <alternativeName>
        <fullName evidence="6">16S rRNA 2'-O-ribose C1402 methyltransferase</fullName>
    </alternativeName>
    <alternativeName>
        <fullName evidence="6">rRNA (cytidine-2'-O-)-methyltransferase RsmI</fullName>
    </alternativeName>
</protein>
<dbReference type="FunFam" id="3.30.950.10:FF:000002">
    <property type="entry name" value="Ribosomal RNA small subunit methyltransferase I"/>
    <property type="match status" value="1"/>
</dbReference>
<keyword evidence="1 6" id="KW-0963">Cytoplasm</keyword>
<dbReference type="Pfam" id="PF00590">
    <property type="entry name" value="TP_methylase"/>
    <property type="match status" value="1"/>
</dbReference>
<organism evidence="9 10">
    <name type="scientific">Thiobacillus denitrificans (strain ATCC 25259 / T1)</name>
    <dbReference type="NCBI Taxonomy" id="292415"/>
    <lineage>
        <taxon>Bacteria</taxon>
        <taxon>Pseudomonadati</taxon>
        <taxon>Pseudomonadota</taxon>
        <taxon>Betaproteobacteria</taxon>
        <taxon>Nitrosomonadales</taxon>
        <taxon>Thiobacillaceae</taxon>
        <taxon>Thiobacillus</taxon>
    </lineage>
</organism>
<dbReference type="GO" id="GO:0070677">
    <property type="term" value="F:rRNA (cytosine-2'-O-)-methyltransferase activity"/>
    <property type="evidence" value="ECO:0007669"/>
    <property type="project" value="UniProtKB-UniRule"/>
</dbReference>
<dbReference type="PROSITE" id="PS01296">
    <property type="entry name" value="RSMI"/>
    <property type="match status" value="1"/>
</dbReference>